<proteinExistence type="predicted"/>
<dbReference type="HOGENOM" id="CLU_1428806_0_0_1"/>
<dbReference type="PROSITE" id="PS51450">
    <property type="entry name" value="LRR"/>
    <property type="match status" value="1"/>
</dbReference>
<dbReference type="SUPFAM" id="SSF52058">
    <property type="entry name" value="L domain-like"/>
    <property type="match status" value="1"/>
</dbReference>
<accession>G3ARJ7</accession>
<dbReference type="GeneID" id="18871545"/>
<keyword evidence="2" id="KW-1185">Reference proteome</keyword>
<dbReference type="RefSeq" id="XP_007376096.1">
    <property type="nucleotide sequence ID" value="XM_007376034.1"/>
</dbReference>
<dbReference type="SUPFAM" id="SSF51735">
    <property type="entry name" value="NAD(P)-binding Rossmann-fold domains"/>
    <property type="match status" value="1"/>
</dbReference>
<dbReference type="Proteomes" id="UP000000709">
    <property type="component" value="Unassembled WGS sequence"/>
</dbReference>
<dbReference type="InterPro" id="IPR001611">
    <property type="entry name" value="Leu-rich_rpt"/>
</dbReference>
<evidence type="ECO:0000313" key="1">
    <source>
        <dbReference type="EMBL" id="EGW31318.1"/>
    </source>
</evidence>
<dbReference type="InterPro" id="IPR036291">
    <property type="entry name" value="NAD(P)-bd_dom_sf"/>
</dbReference>
<dbReference type="EMBL" id="GL996503">
    <property type="protein sequence ID" value="EGW31318.1"/>
    <property type="molecule type" value="Genomic_DNA"/>
</dbReference>
<dbReference type="Pfam" id="PF00560">
    <property type="entry name" value="LRR_1"/>
    <property type="match status" value="1"/>
</dbReference>
<sequence length="190" mass="21864">MTKCGLHDLQYFKLPTSLKHLTPNQNQIQDILLYVDLHHLVKLYRIVMKENAISSLNDWILSLNLTYLDLSNNPITELIPPSDEIPEEANLFIDVRDTAKAHIVAFEKEEAIGQRLLLISEPYTYDGIAHIINENFPESRVPKGDLSKDKELKKNVHKYNSSKTNKILGFDFISLEQSIIDSVKEIYESK</sequence>
<reference evidence="1 2" key="1">
    <citation type="journal article" date="2011" name="Proc. Natl. Acad. Sci. U.S.A.">
        <title>Comparative genomics of xylose-fermenting fungi for enhanced biofuel production.</title>
        <authorList>
            <person name="Wohlbach D.J."/>
            <person name="Kuo A."/>
            <person name="Sato T.K."/>
            <person name="Potts K.M."/>
            <person name="Salamov A.A."/>
            <person name="LaButti K.M."/>
            <person name="Sun H."/>
            <person name="Clum A."/>
            <person name="Pangilinan J.L."/>
            <person name="Lindquist E.A."/>
            <person name="Lucas S."/>
            <person name="Lapidus A."/>
            <person name="Jin M."/>
            <person name="Gunawan C."/>
            <person name="Balan V."/>
            <person name="Dale B.E."/>
            <person name="Jeffries T.W."/>
            <person name="Zinkel R."/>
            <person name="Barry K.W."/>
            <person name="Grigoriev I.V."/>
            <person name="Gasch A.P."/>
        </authorList>
    </citation>
    <scope>NUCLEOTIDE SEQUENCE [LARGE SCALE GENOMIC DNA]</scope>
    <source>
        <strain evidence="2">NRRL Y-27907 / 11-Y1</strain>
    </source>
</reference>
<name>G3ARJ7_SPAPN</name>
<dbReference type="AlphaFoldDB" id="G3ARJ7"/>
<dbReference type="Gene3D" id="3.40.50.720">
    <property type="entry name" value="NAD(P)-binding Rossmann-like Domain"/>
    <property type="match status" value="1"/>
</dbReference>
<dbReference type="STRING" id="619300.G3ARJ7"/>
<dbReference type="OrthoDB" id="2735536at2759"/>
<protein>
    <submittedName>
        <fullName evidence="1">Uncharacterized protein</fullName>
    </submittedName>
</protein>
<evidence type="ECO:0000313" key="2">
    <source>
        <dbReference type="Proteomes" id="UP000000709"/>
    </source>
</evidence>
<organism evidence="2">
    <name type="scientific">Spathaspora passalidarum (strain NRRL Y-27907 / 11-Y1)</name>
    <dbReference type="NCBI Taxonomy" id="619300"/>
    <lineage>
        <taxon>Eukaryota</taxon>
        <taxon>Fungi</taxon>
        <taxon>Dikarya</taxon>
        <taxon>Ascomycota</taxon>
        <taxon>Saccharomycotina</taxon>
        <taxon>Pichiomycetes</taxon>
        <taxon>Debaryomycetaceae</taxon>
        <taxon>Spathaspora</taxon>
    </lineage>
</organism>
<dbReference type="InParanoid" id="G3ARJ7"/>
<dbReference type="KEGG" id="spaa:SPAPADRAFT_51341"/>
<dbReference type="eggNOG" id="KOG1502">
    <property type="taxonomic scope" value="Eukaryota"/>
</dbReference>
<gene>
    <name evidence="1" type="ORF">SPAPADRAFT_51341</name>
</gene>